<keyword evidence="2" id="KW-1133">Transmembrane helix</keyword>
<accession>A0ABT7G3N3</accession>
<proteinExistence type="predicted"/>
<evidence type="ECO:0000256" key="1">
    <source>
        <dbReference type="SAM" id="MobiDB-lite"/>
    </source>
</evidence>
<feature type="region of interest" description="Disordered" evidence="1">
    <location>
        <begin position="84"/>
        <end position="125"/>
    </location>
</feature>
<sequence>MSHYNLYDSLSLDAAADSAELTAEIDRKLAQISPDDEVARDELSTARKIFASHNRRKHYDEEIADSSGPEVNIARIKDIAELPDEPQSAQAVPASENSSSDDSASGWQQYAQQTSTTSEPVKRNTSLNMSEKQLTVDFSSKTFAVAPRRQRCQSIMWAVVWGLLLLMWIIAGIRGWLLANAASEADVFGEIVGALGGASPVEEKGNAFAASAARAVLVTPLLLLLGEFVWAIRKIMGNTEA</sequence>
<gene>
    <name evidence="3" type="ORF">QPX45_08890</name>
</gene>
<keyword evidence="2" id="KW-0812">Transmembrane</keyword>
<organism evidence="3 4">
    <name type="scientific">Corynebacterium propinquum</name>
    <dbReference type="NCBI Taxonomy" id="43769"/>
    <lineage>
        <taxon>Bacteria</taxon>
        <taxon>Bacillati</taxon>
        <taxon>Actinomycetota</taxon>
        <taxon>Actinomycetes</taxon>
        <taxon>Mycobacteriales</taxon>
        <taxon>Corynebacteriaceae</taxon>
        <taxon>Corynebacterium</taxon>
    </lineage>
</organism>
<feature type="compositionally biased region" description="Low complexity" evidence="1">
    <location>
        <begin position="94"/>
        <end position="105"/>
    </location>
</feature>
<feature type="compositionally biased region" description="Polar residues" evidence="1">
    <location>
        <begin position="106"/>
        <end position="125"/>
    </location>
</feature>
<dbReference type="RefSeq" id="WP_284576195.1">
    <property type="nucleotide sequence ID" value="NZ_CP100361.1"/>
</dbReference>
<comment type="caution">
    <text evidence="3">The sequence shown here is derived from an EMBL/GenBank/DDBJ whole genome shotgun (WGS) entry which is preliminary data.</text>
</comment>
<name>A0ABT7G3N3_9CORY</name>
<feature type="transmembrane region" description="Helical" evidence="2">
    <location>
        <begin position="155"/>
        <end position="177"/>
    </location>
</feature>
<evidence type="ECO:0000256" key="2">
    <source>
        <dbReference type="SAM" id="Phobius"/>
    </source>
</evidence>
<protein>
    <recommendedName>
        <fullName evidence="5">J domain-containing protein</fullName>
    </recommendedName>
</protein>
<dbReference type="EMBL" id="JASNVK010000017">
    <property type="protein sequence ID" value="MDK4301349.1"/>
    <property type="molecule type" value="Genomic_DNA"/>
</dbReference>
<keyword evidence="2" id="KW-0472">Membrane</keyword>
<evidence type="ECO:0000313" key="4">
    <source>
        <dbReference type="Proteomes" id="UP001243856"/>
    </source>
</evidence>
<evidence type="ECO:0000313" key="3">
    <source>
        <dbReference type="EMBL" id="MDK4301349.1"/>
    </source>
</evidence>
<feature type="transmembrane region" description="Helical" evidence="2">
    <location>
        <begin position="212"/>
        <end position="232"/>
    </location>
</feature>
<evidence type="ECO:0008006" key="5">
    <source>
        <dbReference type="Google" id="ProtNLM"/>
    </source>
</evidence>
<dbReference type="Proteomes" id="UP001243856">
    <property type="component" value="Unassembled WGS sequence"/>
</dbReference>
<keyword evidence="4" id="KW-1185">Reference proteome</keyword>
<reference evidence="3 4" key="1">
    <citation type="submission" date="2023-05" db="EMBL/GenBank/DDBJ databases">
        <title>Metabolic capabilities are highly conserved among human nasal-associated Corynebacterium species in pangenomic analyses.</title>
        <authorList>
            <person name="Tran T.H."/>
            <person name="Roberts A.Q."/>
            <person name="Escapa I.F."/>
            <person name="Gao W."/>
            <person name="Conlan S."/>
            <person name="Kong H."/>
            <person name="Segre J.A."/>
            <person name="Kelly M.S."/>
            <person name="Lemon K.P."/>
        </authorList>
    </citation>
    <scope>NUCLEOTIDE SEQUENCE [LARGE SCALE GENOMIC DNA]</scope>
    <source>
        <strain evidence="3 4">KPL2811</strain>
    </source>
</reference>